<dbReference type="EMBL" id="CACVBS010000099">
    <property type="protein sequence ID" value="CAA7270864.1"/>
    <property type="molecule type" value="Genomic_DNA"/>
</dbReference>
<sequence>MLHVYSEQRSIATSDLHAFFNSLTLPSLRKLSMHEVHVEIRIICNLIERSSCSITFLNAPTLYSPNPQEDPAILCHLLSLLPDLTDLCLPFRDEFYEVILSSASSLAPQLRHLCLALPLLFNEQLAFKERGSLFVNELIPPLETIIFTSSFYNISALIPNLPDGALILGTFKQWSTSLRSLSALVQDANAVNGGLDRDHDRILSLISAESKVNILTEFLCRETGQDVISMLNQMSKQLPDDLSRHRERIAAILALWSARIREHLTSFGWMEASKGNTVVYARRQGSLNVKVRDRTKDRFASFALQNGYVTL</sequence>
<reference evidence="1 2" key="1">
    <citation type="submission" date="2020-01" db="EMBL/GenBank/DDBJ databases">
        <authorList>
            <person name="Gupta K D."/>
        </authorList>
    </citation>
    <scope>NUCLEOTIDE SEQUENCE [LARGE SCALE GENOMIC DNA]</scope>
</reference>
<evidence type="ECO:0000313" key="1">
    <source>
        <dbReference type="EMBL" id="CAA7270864.1"/>
    </source>
</evidence>
<organism evidence="1 2">
    <name type="scientific">Cyclocybe aegerita</name>
    <name type="common">Black poplar mushroom</name>
    <name type="synonym">Agrocybe aegerita</name>
    <dbReference type="NCBI Taxonomy" id="1973307"/>
    <lineage>
        <taxon>Eukaryota</taxon>
        <taxon>Fungi</taxon>
        <taxon>Dikarya</taxon>
        <taxon>Basidiomycota</taxon>
        <taxon>Agaricomycotina</taxon>
        <taxon>Agaricomycetes</taxon>
        <taxon>Agaricomycetidae</taxon>
        <taxon>Agaricales</taxon>
        <taxon>Agaricineae</taxon>
        <taxon>Bolbitiaceae</taxon>
        <taxon>Cyclocybe</taxon>
    </lineage>
</organism>
<keyword evidence="2" id="KW-1185">Reference proteome</keyword>
<proteinExistence type="predicted"/>
<accession>A0A8S0W0X0</accession>
<evidence type="ECO:0000313" key="2">
    <source>
        <dbReference type="Proteomes" id="UP000467700"/>
    </source>
</evidence>
<protein>
    <submittedName>
        <fullName evidence="1">Uncharacterized protein</fullName>
    </submittedName>
</protein>
<dbReference type="Proteomes" id="UP000467700">
    <property type="component" value="Unassembled WGS sequence"/>
</dbReference>
<dbReference type="AlphaFoldDB" id="A0A8S0W0X0"/>
<comment type="caution">
    <text evidence="1">The sequence shown here is derived from an EMBL/GenBank/DDBJ whole genome shotgun (WGS) entry which is preliminary data.</text>
</comment>
<name>A0A8S0W0X0_CYCAE</name>
<gene>
    <name evidence="1" type="ORF">AAE3_LOCUS13101</name>
</gene>